<accession>A0AAD4R479</accession>
<keyword evidence="2" id="KW-1185">Reference proteome</keyword>
<dbReference type="AlphaFoldDB" id="A0AAD4R479"/>
<gene>
    <name evidence="1" type="ORF">DdX_11627</name>
</gene>
<dbReference type="Proteomes" id="UP001201812">
    <property type="component" value="Unassembled WGS sequence"/>
</dbReference>
<comment type="caution">
    <text evidence="1">The sequence shown here is derived from an EMBL/GenBank/DDBJ whole genome shotgun (WGS) entry which is preliminary data.</text>
</comment>
<evidence type="ECO:0000313" key="2">
    <source>
        <dbReference type="Proteomes" id="UP001201812"/>
    </source>
</evidence>
<proteinExistence type="predicted"/>
<sequence>MGEQKGNTQPNYTVSSLNEYGVLGSTKRWEGKEHNYRQKKVRETTLIYALYGGRDRKREQRLGCHRYSSSWSCVGLVVLGASSLKLSSLRVAAVRVRKKNEGFIG</sequence>
<protein>
    <submittedName>
        <fullName evidence="1">Uncharacterized protein</fullName>
    </submittedName>
</protein>
<organism evidence="1 2">
    <name type="scientific">Ditylenchus destructor</name>
    <dbReference type="NCBI Taxonomy" id="166010"/>
    <lineage>
        <taxon>Eukaryota</taxon>
        <taxon>Metazoa</taxon>
        <taxon>Ecdysozoa</taxon>
        <taxon>Nematoda</taxon>
        <taxon>Chromadorea</taxon>
        <taxon>Rhabditida</taxon>
        <taxon>Tylenchina</taxon>
        <taxon>Tylenchomorpha</taxon>
        <taxon>Sphaerularioidea</taxon>
        <taxon>Anguinidae</taxon>
        <taxon>Anguininae</taxon>
        <taxon>Ditylenchus</taxon>
    </lineage>
</organism>
<reference evidence="1" key="1">
    <citation type="submission" date="2022-01" db="EMBL/GenBank/DDBJ databases">
        <title>Genome Sequence Resource for Two Populations of Ditylenchus destructor, the Migratory Endoparasitic Phytonematode.</title>
        <authorList>
            <person name="Zhang H."/>
            <person name="Lin R."/>
            <person name="Xie B."/>
        </authorList>
    </citation>
    <scope>NUCLEOTIDE SEQUENCE</scope>
    <source>
        <strain evidence="1">BazhouSP</strain>
    </source>
</reference>
<evidence type="ECO:0000313" key="1">
    <source>
        <dbReference type="EMBL" id="KAI1708870.1"/>
    </source>
</evidence>
<name>A0AAD4R479_9BILA</name>
<dbReference type="EMBL" id="JAKKPZ010000033">
    <property type="protein sequence ID" value="KAI1708870.1"/>
    <property type="molecule type" value="Genomic_DNA"/>
</dbReference>